<evidence type="ECO:0000313" key="1">
    <source>
        <dbReference type="EMBL" id="KAD7478938.1"/>
    </source>
</evidence>
<protein>
    <submittedName>
        <fullName evidence="1">Uncharacterized protein</fullName>
    </submittedName>
</protein>
<evidence type="ECO:0000313" key="2">
    <source>
        <dbReference type="Proteomes" id="UP000326396"/>
    </source>
</evidence>
<dbReference type="OrthoDB" id="1741410at2759"/>
<dbReference type="AlphaFoldDB" id="A0A5N6Q537"/>
<keyword evidence="2" id="KW-1185">Reference proteome</keyword>
<sequence length="247" mass="28194">MAKTGLLEQYGPSWTDGLVFGMVWPRRALLTSTSRLGQTAWFWPGMAKTSRLDQYGPSWTKTAWFCLRRPTPVQMEADIPHPDDVAVPLDAETLVLSQHQWLQFEPDTAASIRCRRILRMNVETPRCIDWGLLADAGQAERARAILGEDTPWTRLFDTVDLPTYRLITVEFLSTFRYRAHQAAVREQEDEELPPNIEFLLCGQHMGMSIERFVVLLGIYYEPKTVTDAFIQGLMQGEDGVMRACLRG</sequence>
<comment type="caution">
    <text evidence="1">The sequence shown here is derived from an EMBL/GenBank/DDBJ whole genome shotgun (WGS) entry which is preliminary data.</text>
</comment>
<accession>A0A5N6Q537</accession>
<proteinExistence type="predicted"/>
<dbReference type="Proteomes" id="UP000326396">
    <property type="component" value="Linkage Group LG1"/>
</dbReference>
<dbReference type="EMBL" id="SZYD01000001">
    <property type="protein sequence ID" value="KAD7478938.1"/>
    <property type="molecule type" value="Genomic_DNA"/>
</dbReference>
<organism evidence="1 2">
    <name type="scientific">Mikania micrantha</name>
    <name type="common">bitter vine</name>
    <dbReference type="NCBI Taxonomy" id="192012"/>
    <lineage>
        <taxon>Eukaryota</taxon>
        <taxon>Viridiplantae</taxon>
        <taxon>Streptophyta</taxon>
        <taxon>Embryophyta</taxon>
        <taxon>Tracheophyta</taxon>
        <taxon>Spermatophyta</taxon>
        <taxon>Magnoliopsida</taxon>
        <taxon>eudicotyledons</taxon>
        <taxon>Gunneridae</taxon>
        <taxon>Pentapetalae</taxon>
        <taxon>asterids</taxon>
        <taxon>campanulids</taxon>
        <taxon>Asterales</taxon>
        <taxon>Asteraceae</taxon>
        <taxon>Asteroideae</taxon>
        <taxon>Heliantheae alliance</taxon>
        <taxon>Eupatorieae</taxon>
        <taxon>Mikania</taxon>
    </lineage>
</organism>
<reference evidence="1 2" key="1">
    <citation type="submission" date="2019-05" db="EMBL/GenBank/DDBJ databases">
        <title>Mikania micrantha, genome provides insights into the molecular mechanism of rapid growth.</title>
        <authorList>
            <person name="Liu B."/>
        </authorList>
    </citation>
    <scope>NUCLEOTIDE SEQUENCE [LARGE SCALE GENOMIC DNA]</scope>
    <source>
        <strain evidence="1">NLD-2019</strain>
        <tissue evidence="1">Leaf</tissue>
    </source>
</reference>
<name>A0A5N6Q537_9ASTR</name>
<gene>
    <name evidence="1" type="ORF">E3N88_02074</name>
</gene>